<comment type="caution">
    <text evidence="3">The sequence shown here is derived from an EMBL/GenBank/DDBJ whole genome shotgun (WGS) entry which is preliminary data.</text>
</comment>
<accession>A0A1Q9CKZ7</accession>
<feature type="coiled-coil region" evidence="1">
    <location>
        <begin position="342"/>
        <end position="376"/>
    </location>
</feature>
<name>A0A1Q9CKZ7_SYMMI</name>
<feature type="compositionally biased region" description="Polar residues" evidence="2">
    <location>
        <begin position="640"/>
        <end position="649"/>
    </location>
</feature>
<feature type="compositionally biased region" description="Basic and acidic residues" evidence="2">
    <location>
        <begin position="650"/>
        <end position="665"/>
    </location>
</feature>
<feature type="region of interest" description="Disordered" evidence="2">
    <location>
        <begin position="640"/>
        <end position="665"/>
    </location>
</feature>
<gene>
    <name evidence="3" type="ORF">AK812_SmicGene35619</name>
</gene>
<feature type="compositionally biased region" description="Basic and acidic residues" evidence="2">
    <location>
        <begin position="815"/>
        <end position="831"/>
    </location>
</feature>
<feature type="region of interest" description="Disordered" evidence="2">
    <location>
        <begin position="801"/>
        <end position="873"/>
    </location>
</feature>
<keyword evidence="1" id="KW-0175">Coiled coil</keyword>
<dbReference type="AlphaFoldDB" id="A0A1Q9CKZ7"/>
<evidence type="ECO:0000256" key="1">
    <source>
        <dbReference type="SAM" id="Coils"/>
    </source>
</evidence>
<sequence>MLTGLLKGFSTSDAFYQSLELPRLVIHLLKRVTFVLTHLTCKRRPGNQVSARRAMNPVQNQLYQTAQNAIGQLQGKLQRRVQGLKQLEGLVEAGSKKAKTAKEKAILHAQVELQQSFQSELAELQPVQITGLILELICHQHGAASAAWKGKTEEEAAVVVQMVAEASAASNAEAAAASEAQAALATAEATYAESEAISGANLTARRLQSLSQTLQGQTITRSGLKNLSEKLATTSEDLSQQVEACMEARQRFGKIEEEEIEAAELAKTSEATSLELQEQVRLLVLASSAACELRNAEASLGQGEEELERISGQLNVKAASCKELFEQRCLAESRAEAEELLLSQLQSESQGLDSRLQRAEARQQTQERRCRQERAEWKQQLRQHQLHGVNARKSIGNFATEPLAVVYEAVPDHTAQEAWECNGLVQEKNALEEQAKELQIQLEATRRRHHTLVKENDTERYLAKRGEEVLAKEIASARGRVTAMSYELDRLLQVTAGPDASNDRICTSFSGQANRASESDTAKQAFRAFKGRSKKLQASLAQEQEQGRQLRDRVSQLKHVNVQLRERIRDAEQRLHVSRDDVERKRVLAATLQKRRQESAEQTALATQQEEESSRSLQQLRSDAARKDAAIKNLQNEIASAQRETNQASGKDRGQQEEARSKMQVELHRKEQLLHDARAKAQLLKTRLDAEVRRDVRARRVARSVSSSRLERSPETGSDDLAESPLPPSGAERAREPVCSPECLRSSGFSAVEELSGIIFQAANSADSSWELSTAVQESLQILNLQQEDLAEFLPPTVRLRAKEARKRTRRNQKRREEKQAAKAKDSELGKAPRAAVRSEASAPRKRGRPKKAAAEELQVDSGPAPVTPPEVRDPAALASEVPASRKLVAQPPAARLVVPGGVDADGRADEAEFAAPERPQLGELPATPLESLPALSEPTESSRIVDESLPDFSSAGPPPPKCVTAFAALFRHIVQELPAQSSARRGAIGQVAKRLAVQLTPSDLNVFLREVQLGLLDKGGISRSKSTVLSARSWKKHQEKAEGRLKAVLRLEDNEKPNPVQVLWTSMSSRSPPTTKSGLQHENFRRCLKEVVQVATTASDWEVAWQCMDLASLPDEEQNDATLLLAITLLTAAIQNGEGQHTRALADFVRSHKIKLRILESAVLEAVGRIPVDVPLPPRLPQVLASLLAYLYPAPIRTTGYGWFRPGWKFNDWMISVEKVLGSLKEMEALALLDETSALVKASDSLSNKELEDFLEKAKLECAPMPGTQIVSAESPP</sequence>
<protein>
    <submittedName>
        <fullName evidence="3">Uncharacterized protein</fullName>
    </submittedName>
</protein>
<evidence type="ECO:0000256" key="2">
    <source>
        <dbReference type="SAM" id="MobiDB-lite"/>
    </source>
</evidence>
<evidence type="ECO:0000313" key="4">
    <source>
        <dbReference type="Proteomes" id="UP000186817"/>
    </source>
</evidence>
<organism evidence="3 4">
    <name type="scientific">Symbiodinium microadriaticum</name>
    <name type="common">Dinoflagellate</name>
    <name type="synonym">Zooxanthella microadriatica</name>
    <dbReference type="NCBI Taxonomy" id="2951"/>
    <lineage>
        <taxon>Eukaryota</taxon>
        <taxon>Sar</taxon>
        <taxon>Alveolata</taxon>
        <taxon>Dinophyceae</taxon>
        <taxon>Suessiales</taxon>
        <taxon>Symbiodiniaceae</taxon>
        <taxon>Symbiodinium</taxon>
    </lineage>
</organism>
<keyword evidence="4" id="KW-1185">Reference proteome</keyword>
<dbReference type="OrthoDB" id="437651at2759"/>
<feature type="coiled-coil region" evidence="1">
    <location>
        <begin position="533"/>
        <end position="581"/>
    </location>
</feature>
<dbReference type="EMBL" id="LSRX01001104">
    <property type="protein sequence ID" value="OLP83603.1"/>
    <property type="molecule type" value="Genomic_DNA"/>
</dbReference>
<feature type="coiled-coil region" evidence="1">
    <location>
        <begin position="421"/>
        <end position="455"/>
    </location>
</feature>
<feature type="compositionally biased region" description="Basic residues" evidence="2">
    <location>
        <begin position="804"/>
        <end position="814"/>
    </location>
</feature>
<evidence type="ECO:0000313" key="3">
    <source>
        <dbReference type="EMBL" id="OLP83603.1"/>
    </source>
</evidence>
<proteinExistence type="predicted"/>
<feature type="region of interest" description="Disordered" evidence="2">
    <location>
        <begin position="593"/>
        <end position="625"/>
    </location>
</feature>
<feature type="region of interest" description="Disordered" evidence="2">
    <location>
        <begin position="703"/>
        <end position="738"/>
    </location>
</feature>
<reference evidence="3 4" key="1">
    <citation type="submission" date="2016-02" db="EMBL/GenBank/DDBJ databases">
        <title>Genome analysis of coral dinoflagellate symbionts highlights evolutionary adaptations to a symbiotic lifestyle.</title>
        <authorList>
            <person name="Aranda M."/>
            <person name="Li Y."/>
            <person name="Liew Y.J."/>
            <person name="Baumgarten S."/>
            <person name="Simakov O."/>
            <person name="Wilson M."/>
            <person name="Piel J."/>
            <person name="Ashoor H."/>
            <person name="Bougouffa S."/>
            <person name="Bajic V.B."/>
            <person name="Ryu T."/>
            <person name="Ravasi T."/>
            <person name="Bayer T."/>
            <person name="Micklem G."/>
            <person name="Kim H."/>
            <person name="Bhak J."/>
            <person name="Lajeunesse T.C."/>
            <person name="Voolstra C.R."/>
        </authorList>
    </citation>
    <scope>NUCLEOTIDE SEQUENCE [LARGE SCALE GENOMIC DNA]</scope>
    <source>
        <strain evidence="3 4">CCMP2467</strain>
    </source>
</reference>
<dbReference type="Proteomes" id="UP000186817">
    <property type="component" value="Unassembled WGS sequence"/>
</dbReference>